<evidence type="ECO:0000313" key="9">
    <source>
        <dbReference type="EMBL" id="MFA3841215.1"/>
    </source>
</evidence>
<feature type="domain" description="ABC3 transporter permease C-terminal" evidence="8">
    <location>
        <begin position="163"/>
        <end position="295"/>
    </location>
</feature>
<dbReference type="Proteomes" id="UP001571476">
    <property type="component" value="Unassembled WGS sequence"/>
</dbReference>
<dbReference type="InterPro" id="IPR003838">
    <property type="entry name" value="ABC3_permease_C"/>
</dbReference>
<feature type="transmembrane region" description="Helical" evidence="7">
    <location>
        <begin position="611"/>
        <end position="636"/>
    </location>
</feature>
<feature type="transmembrane region" description="Helical" evidence="7">
    <location>
        <begin position="315"/>
        <end position="333"/>
    </location>
</feature>
<reference evidence="9 10" key="1">
    <citation type="submission" date="2024-08" db="EMBL/GenBank/DDBJ databases">
        <title>Genome sequence of Streptomyces aureus CACIA-1.46HGO.</title>
        <authorList>
            <person name="Evangelista-Martinez Z."/>
        </authorList>
    </citation>
    <scope>NUCLEOTIDE SEQUENCE [LARGE SCALE GENOMIC DNA]</scope>
    <source>
        <strain evidence="9 10">CACIA-1.46HGO</strain>
    </source>
</reference>
<comment type="subcellular location">
    <subcellularLocation>
        <location evidence="1">Cell membrane</location>
        <topology evidence="1">Multi-pass membrane protein</topology>
    </subcellularLocation>
</comment>
<evidence type="ECO:0000256" key="3">
    <source>
        <dbReference type="ARBA" id="ARBA00022692"/>
    </source>
</evidence>
<keyword evidence="2" id="KW-1003">Cell membrane</keyword>
<name>A0ABV4SS73_9ACTN</name>
<feature type="transmembrane region" description="Helical" evidence="7">
    <location>
        <begin position="345"/>
        <end position="364"/>
    </location>
</feature>
<gene>
    <name evidence="9" type="ORF">ACEG43_34305</name>
</gene>
<feature type="transmembrane region" description="Helical" evidence="7">
    <location>
        <begin position="709"/>
        <end position="733"/>
    </location>
</feature>
<evidence type="ECO:0000256" key="5">
    <source>
        <dbReference type="ARBA" id="ARBA00023136"/>
    </source>
</evidence>
<dbReference type="PANTHER" id="PTHR30572">
    <property type="entry name" value="MEMBRANE COMPONENT OF TRANSPORTER-RELATED"/>
    <property type="match status" value="1"/>
</dbReference>
<comment type="similarity">
    <text evidence="6">Belongs to the ABC-4 integral membrane protein family.</text>
</comment>
<evidence type="ECO:0000256" key="4">
    <source>
        <dbReference type="ARBA" id="ARBA00022989"/>
    </source>
</evidence>
<feature type="transmembrane region" description="Helical" evidence="7">
    <location>
        <begin position="656"/>
        <end position="689"/>
    </location>
</feature>
<keyword evidence="5 7" id="KW-0472">Membrane</keyword>
<organism evidence="9 10">
    <name type="scientific">Streptomyces aureus</name>
    <dbReference type="NCBI Taxonomy" id="193461"/>
    <lineage>
        <taxon>Bacteria</taxon>
        <taxon>Bacillati</taxon>
        <taxon>Actinomycetota</taxon>
        <taxon>Actinomycetes</taxon>
        <taxon>Kitasatosporales</taxon>
        <taxon>Streptomycetaceae</taxon>
        <taxon>Streptomyces</taxon>
    </lineage>
</organism>
<feature type="domain" description="ABC3 transporter permease C-terminal" evidence="8">
    <location>
        <begin position="613"/>
        <end position="729"/>
    </location>
</feature>
<dbReference type="EMBL" id="JBGOSP010000022">
    <property type="protein sequence ID" value="MFA3841215.1"/>
    <property type="molecule type" value="Genomic_DNA"/>
</dbReference>
<evidence type="ECO:0000256" key="2">
    <source>
        <dbReference type="ARBA" id="ARBA00022475"/>
    </source>
</evidence>
<sequence length="742" mass="76261">MLTTLASAWANLRARRHLFAGAFVAVALGVALVASMGLGLAAAADPPAGKPQRFGAQPVVVMPHDTLTVEVDRGPHRALDSKKIPHPQPVDKELLRELAELGTVHRDHLAPDAVGVDASAAAVREVVGDRAQVLTGAARRLADPGAERDAQAVVAVRAMLGTAGGVSAFVAVFVTASTFAFVAALRRREFGLLRLAGATPGRVRRQLFTEALAVGVAASATGCALGSWGAPLLARALIDNGIAPPWFTVSGTDTPQSTSWTSWTSWPFQLAFWTGLFVAVAGAWAASRRAGRIGPVEALRDADVDTDVMPWSRRIVGAALLALGLGLTVHTLWTDPSALLKRKTYTTQPMILITAAAALAPLLVRPVLRMIRLPGAVGLLVRENAAASVRRTAAVAAPVLVTVALAGSLMGSAESVSAAKAQEASEQTNSQLIATGDELSLARRPVPGVAALSPSASTAVFVREEGTALLRSEARAVSDPAALAATSRLSVVSGDIRHLDDRSIVVNEEWEHHRVGDRLTVWLGDGRRTTLRVAAVLAHGTGDNGAYVTMANAGAAPVDRIDVRLTPGTAPAAATDALRAATSGRDVLVRTAAAWLNATHPRVKPQTRQGMLLLLGIALTYAAISLAGTQLMAASVRDGELRALRRAGATRAQVRLMLAGEALVAVAAGTALGLAVTALNLGGLAAALGLLSPESGAGAGLEAGVVVPWGVVSSAVGVCAVVAVGTGVLGAGWGRRNGVGEW</sequence>
<feature type="transmembrane region" description="Helical" evidence="7">
    <location>
        <begin position="207"/>
        <end position="230"/>
    </location>
</feature>
<dbReference type="RefSeq" id="WP_372565494.1">
    <property type="nucleotide sequence ID" value="NZ_JBGOSP010000022.1"/>
</dbReference>
<evidence type="ECO:0000256" key="7">
    <source>
        <dbReference type="SAM" id="Phobius"/>
    </source>
</evidence>
<evidence type="ECO:0000256" key="6">
    <source>
        <dbReference type="ARBA" id="ARBA00038076"/>
    </source>
</evidence>
<keyword evidence="4 7" id="KW-1133">Transmembrane helix</keyword>
<accession>A0ABV4SS73</accession>
<feature type="transmembrane region" description="Helical" evidence="7">
    <location>
        <begin position="166"/>
        <end position="186"/>
    </location>
</feature>
<comment type="caution">
    <text evidence="9">The sequence shown here is derived from an EMBL/GenBank/DDBJ whole genome shotgun (WGS) entry which is preliminary data.</text>
</comment>
<keyword evidence="10" id="KW-1185">Reference proteome</keyword>
<proteinExistence type="inferred from homology"/>
<dbReference type="Pfam" id="PF02687">
    <property type="entry name" value="FtsX"/>
    <property type="match status" value="2"/>
</dbReference>
<keyword evidence="3 7" id="KW-0812">Transmembrane</keyword>
<dbReference type="InterPro" id="IPR050250">
    <property type="entry name" value="Macrolide_Exporter_MacB"/>
</dbReference>
<evidence type="ECO:0000313" key="10">
    <source>
        <dbReference type="Proteomes" id="UP001571476"/>
    </source>
</evidence>
<evidence type="ECO:0000256" key="1">
    <source>
        <dbReference type="ARBA" id="ARBA00004651"/>
    </source>
</evidence>
<evidence type="ECO:0000259" key="8">
    <source>
        <dbReference type="Pfam" id="PF02687"/>
    </source>
</evidence>
<feature type="transmembrane region" description="Helical" evidence="7">
    <location>
        <begin position="266"/>
        <end position="286"/>
    </location>
</feature>
<protein>
    <submittedName>
        <fullName evidence="9">FtsX-like permease family protein</fullName>
    </submittedName>
</protein>
<dbReference type="PANTHER" id="PTHR30572:SF4">
    <property type="entry name" value="ABC TRANSPORTER PERMEASE YTRF"/>
    <property type="match status" value="1"/>
</dbReference>